<accession>A0AAV1UF85</accession>
<feature type="region of interest" description="Disordered" evidence="1">
    <location>
        <begin position="77"/>
        <end position="108"/>
    </location>
</feature>
<dbReference type="EMBL" id="CAKLBY020000193">
    <property type="protein sequence ID" value="CAK7933226.1"/>
    <property type="molecule type" value="Genomic_DNA"/>
</dbReference>
<evidence type="ECO:0000256" key="1">
    <source>
        <dbReference type="SAM" id="MobiDB-lite"/>
    </source>
</evidence>
<reference evidence="2" key="1">
    <citation type="submission" date="2024-01" db="EMBL/GenBank/DDBJ databases">
        <authorList>
            <person name="Webb A."/>
        </authorList>
    </citation>
    <scope>NUCLEOTIDE SEQUENCE</scope>
    <source>
        <strain evidence="2">Pm1</strain>
    </source>
</reference>
<dbReference type="AlphaFoldDB" id="A0AAV1UF85"/>
<proteinExistence type="predicted"/>
<name>A0AAV1UF85_9STRA</name>
<sequence length="159" mass="17575">MGWDRVGWDGIESLLSNVALGLQCGELQLTRQTKSDRATKVDTVTDGRTVCLHDILNGVKPGRSNQAALLRVAVQEQKRTETKRDATGLEHRPCSSRPQQQQPKERAADSLAVAVHVLERLCTSTWSLEPWPAQLQPGADIPASIKWTVYQTSTAFVML</sequence>
<comment type="caution">
    <text evidence="2">The sequence shown here is derived from an EMBL/GenBank/DDBJ whole genome shotgun (WGS) entry which is preliminary data.</text>
</comment>
<protein>
    <submittedName>
        <fullName evidence="2">Uncharacterized protein</fullName>
    </submittedName>
</protein>
<organism evidence="2 3">
    <name type="scientific">Peronospora matthiolae</name>
    <dbReference type="NCBI Taxonomy" id="2874970"/>
    <lineage>
        <taxon>Eukaryota</taxon>
        <taxon>Sar</taxon>
        <taxon>Stramenopiles</taxon>
        <taxon>Oomycota</taxon>
        <taxon>Peronosporomycetes</taxon>
        <taxon>Peronosporales</taxon>
        <taxon>Peronosporaceae</taxon>
        <taxon>Peronospora</taxon>
    </lineage>
</organism>
<evidence type="ECO:0000313" key="2">
    <source>
        <dbReference type="EMBL" id="CAK7933226.1"/>
    </source>
</evidence>
<feature type="compositionally biased region" description="Basic and acidic residues" evidence="1">
    <location>
        <begin position="77"/>
        <end position="93"/>
    </location>
</feature>
<evidence type="ECO:0000313" key="3">
    <source>
        <dbReference type="Proteomes" id="UP001162060"/>
    </source>
</evidence>
<gene>
    <name evidence="2" type="ORF">PM001_LOCUS18376</name>
</gene>
<dbReference type="Proteomes" id="UP001162060">
    <property type="component" value="Unassembled WGS sequence"/>
</dbReference>